<keyword evidence="2" id="KW-1185">Reference proteome</keyword>
<protein>
    <submittedName>
        <fullName evidence="1">Uncharacterized protein</fullName>
    </submittedName>
</protein>
<dbReference type="Proteomes" id="UP000054717">
    <property type="component" value="Unassembled WGS sequence"/>
</dbReference>
<name>A0A158JBU9_9BURK</name>
<organism evidence="1 2">
    <name type="scientific">Caballeronia telluris</name>
    <dbReference type="NCBI Taxonomy" id="326475"/>
    <lineage>
        <taxon>Bacteria</taxon>
        <taxon>Pseudomonadati</taxon>
        <taxon>Pseudomonadota</taxon>
        <taxon>Betaproteobacteria</taxon>
        <taxon>Burkholderiales</taxon>
        <taxon>Burkholderiaceae</taxon>
        <taxon>Caballeronia</taxon>
    </lineage>
</organism>
<reference evidence="1" key="1">
    <citation type="submission" date="2016-01" db="EMBL/GenBank/DDBJ databases">
        <authorList>
            <person name="Peeters Charlotte."/>
        </authorList>
    </citation>
    <scope>NUCLEOTIDE SEQUENCE</scope>
    <source>
        <strain evidence="1">LMG 22936</strain>
    </source>
</reference>
<dbReference type="EMBL" id="FCNZ02000016">
    <property type="protein sequence ID" value="SAL66338.1"/>
    <property type="molecule type" value="Genomic_DNA"/>
</dbReference>
<dbReference type="AlphaFoldDB" id="A0A158JBU9"/>
<accession>A0A158JBU9</accession>
<evidence type="ECO:0000313" key="2">
    <source>
        <dbReference type="Proteomes" id="UP000054717"/>
    </source>
</evidence>
<comment type="caution">
    <text evidence="1">The sequence shown here is derived from an EMBL/GenBank/DDBJ whole genome shotgun (WGS) entry which is preliminary data.</text>
</comment>
<sequence>MLVSGALINMPSCGAASIADPDDIVDTGIFAKTTRSAELDRHIVASPRDLSASVRFYSRLDRWRHTESEDSMRTDGVAANRFKVPN</sequence>
<gene>
    <name evidence="1" type="ORF">AWB66_04085</name>
</gene>
<proteinExistence type="predicted"/>
<evidence type="ECO:0000313" key="1">
    <source>
        <dbReference type="EMBL" id="SAL66338.1"/>
    </source>
</evidence>